<keyword evidence="2" id="KW-1185">Reference proteome</keyword>
<name>A0A7W8UI48_9HYPH</name>
<dbReference type="AlphaFoldDB" id="A0A7W8UI48"/>
<dbReference type="EMBL" id="JACHBK010000023">
    <property type="protein sequence ID" value="MBB5539653.1"/>
    <property type="molecule type" value="Genomic_DNA"/>
</dbReference>
<proteinExistence type="predicted"/>
<dbReference type="RefSeq" id="WP_018328210.1">
    <property type="nucleotide sequence ID" value="NZ_JACHBK010000023.1"/>
</dbReference>
<dbReference type="Proteomes" id="UP000585507">
    <property type="component" value="Unassembled WGS sequence"/>
</dbReference>
<evidence type="ECO:0000313" key="2">
    <source>
        <dbReference type="Proteomes" id="UP000585507"/>
    </source>
</evidence>
<reference evidence="1 2" key="1">
    <citation type="submission" date="2020-08" db="EMBL/GenBank/DDBJ databases">
        <title>Genomic Encyclopedia of Type Strains, Phase IV (KMG-V): Genome sequencing to study the core and pangenomes of soil and plant-associated prokaryotes.</title>
        <authorList>
            <person name="Whitman W."/>
        </authorList>
    </citation>
    <scope>NUCLEOTIDE SEQUENCE [LARGE SCALE GENOMIC DNA]</scope>
    <source>
        <strain evidence="1 2">SEMIA 4084</strain>
    </source>
</reference>
<evidence type="ECO:0000313" key="1">
    <source>
        <dbReference type="EMBL" id="MBB5539653.1"/>
    </source>
</evidence>
<sequence length="48" mass="5186">MTAENVIVDDSPSAKSMASWSKGIKHELGFWKHWLAARAGGTGILKSD</sequence>
<gene>
    <name evidence="1" type="ORF">GGD55_006403</name>
</gene>
<protein>
    <submittedName>
        <fullName evidence="1">Uncharacterized protein</fullName>
    </submittedName>
</protein>
<comment type="caution">
    <text evidence="1">The sequence shown here is derived from an EMBL/GenBank/DDBJ whole genome shotgun (WGS) entry which is preliminary data.</text>
</comment>
<accession>A0A7W8UI48</accession>
<organism evidence="1 2">
    <name type="scientific">Rhizobium giardinii</name>
    <dbReference type="NCBI Taxonomy" id="56731"/>
    <lineage>
        <taxon>Bacteria</taxon>
        <taxon>Pseudomonadati</taxon>
        <taxon>Pseudomonadota</taxon>
        <taxon>Alphaproteobacteria</taxon>
        <taxon>Hyphomicrobiales</taxon>
        <taxon>Rhizobiaceae</taxon>
        <taxon>Rhizobium/Agrobacterium group</taxon>
        <taxon>Rhizobium</taxon>
    </lineage>
</organism>